<dbReference type="InterPro" id="IPR000600">
    <property type="entry name" value="ROK"/>
</dbReference>
<proteinExistence type="inferred from homology"/>
<comment type="caution">
    <text evidence="2">The sequence shown here is derived from an EMBL/GenBank/DDBJ whole genome shotgun (WGS) entry which is preliminary data.</text>
</comment>
<gene>
    <name evidence="2" type="primary">nagC_4</name>
    <name evidence="2" type="ORF">HALOF300_01259</name>
</gene>
<protein>
    <submittedName>
        <fullName evidence="2">N-acetylglucosamine repressor</fullName>
    </submittedName>
</protein>
<dbReference type="SUPFAM" id="SSF46785">
    <property type="entry name" value="Winged helix' DNA-binding domain"/>
    <property type="match status" value="1"/>
</dbReference>
<reference evidence="2 3" key="1">
    <citation type="submission" date="2019-11" db="EMBL/GenBank/DDBJ databases">
        <authorList>
            <person name="Criscuolo A."/>
        </authorList>
    </citation>
    <scope>NUCLEOTIDE SEQUENCE [LARGE SCALE GENOMIC DNA]</scope>
    <source>
        <strain evidence="2">CIP111667</strain>
    </source>
</reference>
<dbReference type="RefSeq" id="WP_156740079.1">
    <property type="nucleotide sequence ID" value="NZ_CACRYJ010000017.1"/>
</dbReference>
<dbReference type="InterPro" id="IPR036388">
    <property type="entry name" value="WH-like_DNA-bd_sf"/>
</dbReference>
<comment type="similarity">
    <text evidence="1">Belongs to the ROK (NagC/XylR) family.</text>
</comment>
<organism evidence="2 3">
    <name type="scientific">Occultella aeris</name>
    <dbReference type="NCBI Taxonomy" id="2761496"/>
    <lineage>
        <taxon>Bacteria</taxon>
        <taxon>Bacillati</taxon>
        <taxon>Actinomycetota</taxon>
        <taxon>Actinomycetes</taxon>
        <taxon>Micrococcales</taxon>
        <taxon>Ruaniaceae</taxon>
        <taxon>Occultella</taxon>
    </lineage>
</organism>
<sequence length="382" mass="41320">MTKGTGAGGADPSMLRRLNAELTLRTIREQGEPTRTELRTLTGLARTTLDESIKELNARGLIEQVEPLPSTTAGRPASRFRFRQGAGHVVGIGFDGARLVTALGDLRGTVLATDTQEVELDDAAPDLVTRVRDAVEACLTTAGVPRSSLRATSIGVPGVVSTDGRITRSWAVPSWHDLDLRTEAESVLQCPVFVENHARLAALGEHWQGVAQPCQDVVFLLTGLRLGVGVIVGGKLLRGRNGAAGEFGTIRDLHWGKPEDYLTELVELAGDKRPGHAAEQVFDAAAHGDQAASKFTTRFVRDLARGVRVIQHALDPEMIVLGGHLARSGDYLLNRLREEVNADVLFPATIELTRLGDDAITVGAIRRTLDYIDTLLLDQRWT</sequence>
<evidence type="ECO:0000313" key="2">
    <source>
        <dbReference type="EMBL" id="VZO36055.1"/>
    </source>
</evidence>
<dbReference type="AlphaFoldDB" id="A0A7M4DGL2"/>
<dbReference type="PANTHER" id="PTHR18964:SF149">
    <property type="entry name" value="BIFUNCTIONAL UDP-N-ACETYLGLUCOSAMINE 2-EPIMERASE_N-ACETYLMANNOSAMINE KINASE"/>
    <property type="match status" value="1"/>
</dbReference>
<dbReference type="InterPro" id="IPR043129">
    <property type="entry name" value="ATPase_NBD"/>
</dbReference>
<keyword evidence="3" id="KW-1185">Reference proteome</keyword>
<name>A0A7M4DGL2_9MICO</name>
<dbReference type="Gene3D" id="3.30.420.40">
    <property type="match status" value="4"/>
</dbReference>
<dbReference type="SUPFAM" id="SSF53067">
    <property type="entry name" value="Actin-like ATPase domain"/>
    <property type="match status" value="1"/>
</dbReference>
<dbReference type="Gene3D" id="1.10.10.10">
    <property type="entry name" value="Winged helix-like DNA-binding domain superfamily/Winged helix DNA-binding domain"/>
    <property type="match status" value="1"/>
</dbReference>
<dbReference type="PANTHER" id="PTHR18964">
    <property type="entry name" value="ROK (REPRESSOR, ORF, KINASE) FAMILY"/>
    <property type="match status" value="1"/>
</dbReference>
<dbReference type="Proteomes" id="UP000419743">
    <property type="component" value="Unassembled WGS sequence"/>
</dbReference>
<dbReference type="InterPro" id="IPR036390">
    <property type="entry name" value="WH_DNA-bd_sf"/>
</dbReference>
<accession>A0A7M4DGL2</accession>
<dbReference type="EMBL" id="CACRYJ010000017">
    <property type="protein sequence ID" value="VZO36055.1"/>
    <property type="molecule type" value="Genomic_DNA"/>
</dbReference>
<evidence type="ECO:0000313" key="3">
    <source>
        <dbReference type="Proteomes" id="UP000419743"/>
    </source>
</evidence>
<dbReference type="Pfam" id="PF00480">
    <property type="entry name" value="ROK"/>
    <property type="match status" value="2"/>
</dbReference>
<evidence type="ECO:0000256" key="1">
    <source>
        <dbReference type="ARBA" id="ARBA00006479"/>
    </source>
</evidence>